<evidence type="ECO:0000256" key="6">
    <source>
        <dbReference type="ARBA" id="ARBA00023136"/>
    </source>
</evidence>
<dbReference type="EMBL" id="CP041636">
    <property type="protein sequence ID" value="QDO98746.1"/>
    <property type="molecule type" value="Genomic_DNA"/>
</dbReference>
<evidence type="ECO:0000256" key="5">
    <source>
        <dbReference type="ARBA" id="ARBA00022982"/>
    </source>
</evidence>
<proteinExistence type="predicted"/>
<evidence type="ECO:0000313" key="7">
    <source>
        <dbReference type="EMBL" id="QDO98746.1"/>
    </source>
</evidence>
<organism evidence="7 8">
    <name type="scientific">Ferrovibrio terrae</name>
    <dbReference type="NCBI Taxonomy" id="2594003"/>
    <lineage>
        <taxon>Bacteria</taxon>
        <taxon>Pseudomonadati</taxon>
        <taxon>Pseudomonadota</taxon>
        <taxon>Alphaproteobacteria</taxon>
        <taxon>Rhodospirillales</taxon>
        <taxon>Rhodospirillaceae</taxon>
        <taxon>Ferrovibrio</taxon>
    </lineage>
</organism>
<dbReference type="InterPro" id="IPR038532">
    <property type="entry name" value="NDUFS4-like_sf"/>
</dbReference>
<evidence type="ECO:0000256" key="2">
    <source>
        <dbReference type="ARBA" id="ARBA00022448"/>
    </source>
</evidence>
<dbReference type="InterPro" id="IPR006885">
    <property type="entry name" value="NADH_UbQ_FeS_4_mit-like"/>
</dbReference>
<evidence type="ECO:0000256" key="4">
    <source>
        <dbReference type="ARBA" id="ARBA00022946"/>
    </source>
</evidence>
<dbReference type="AlphaFoldDB" id="A0A516H4R4"/>
<comment type="subcellular location">
    <subcellularLocation>
        <location evidence="1">Membrane</location>
    </subcellularLocation>
</comment>
<dbReference type="Proteomes" id="UP000317496">
    <property type="component" value="Chromosome"/>
</dbReference>
<keyword evidence="3" id="KW-0679">Respiratory chain</keyword>
<keyword evidence="4" id="KW-0809">Transit peptide</keyword>
<sequence length="110" mass="12580">MALTTSRPRIRTMTKARIYQPTKTAMQSGRARTQQWVLEYDTAASRFVEPLMGWTGAAGTLGQLTLKFDSKEEAIAYANKKGIAYDIEEPQVRKLNRRAYADNFAYTRIR</sequence>
<evidence type="ECO:0000313" key="8">
    <source>
        <dbReference type="Proteomes" id="UP000317496"/>
    </source>
</evidence>
<name>A0A516H4R4_9PROT</name>
<dbReference type="PANTHER" id="PTHR12219">
    <property type="entry name" value="NADH-UBIQUINONE OXIDOREDUCTASE"/>
    <property type="match status" value="1"/>
</dbReference>
<dbReference type="Pfam" id="PF04800">
    <property type="entry name" value="NDUS4"/>
    <property type="match status" value="1"/>
</dbReference>
<accession>A0A516H4R4</accession>
<dbReference type="OrthoDB" id="9799572at2"/>
<reference evidence="7 8" key="1">
    <citation type="submission" date="2019-07" db="EMBL/GenBank/DDBJ databases">
        <title>Genome sequencing for Ferrovibrio sp. K5.</title>
        <authorList>
            <person name="Park S.-J."/>
        </authorList>
    </citation>
    <scope>NUCLEOTIDE SEQUENCE [LARGE SCALE GENOMIC DNA]</scope>
    <source>
        <strain evidence="7 8">K5</strain>
    </source>
</reference>
<keyword evidence="8" id="KW-1185">Reference proteome</keyword>
<dbReference type="Gene3D" id="3.30.160.190">
    <property type="entry name" value="atu1810 like domain"/>
    <property type="match status" value="1"/>
</dbReference>
<dbReference type="GO" id="GO:0016020">
    <property type="term" value="C:membrane"/>
    <property type="evidence" value="ECO:0007669"/>
    <property type="project" value="UniProtKB-SubCell"/>
</dbReference>
<evidence type="ECO:0000256" key="1">
    <source>
        <dbReference type="ARBA" id="ARBA00004370"/>
    </source>
</evidence>
<keyword evidence="5" id="KW-0249">Electron transport</keyword>
<protein>
    <submittedName>
        <fullName evidence="7">ETC complex I subunit</fullName>
    </submittedName>
</protein>
<evidence type="ECO:0000256" key="3">
    <source>
        <dbReference type="ARBA" id="ARBA00022660"/>
    </source>
</evidence>
<dbReference type="PANTHER" id="PTHR12219:SF8">
    <property type="entry name" value="NADH DEHYDROGENASE [UBIQUINONE] IRON-SULFUR PROTEIN 4, MITOCHONDRIAL"/>
    <property type="match status" value="1"/>
</dbReference>
<keyword evidence="2" id="KW-0813">Transport</keyword>
<gene>
    <name evidence="7" type="ORF">FNB15_16335</name>
</gene>
<dbReference type="GO" id="GO:0022900">
    <property type="term" value="P:electron transport chain"/>
    <property type="evidence" value="ECO:0007669"/>
    <property type="project" value="InterPro"/>
</dbReference>
<dbReference type="KEGG" id="fer:FNB15_16335"/>
<keyword evidence="6" id="KW-0472">Membrane</keyword>